<accession>A0A0F9A5R7</accession>
<feature type="region of interest" description="Disordered" evidence="1">
    <location>
        <begin position="324"/>
        <end position="381"/>
    </location>
</feature>
<feature type="compositionally biased region" description="Basic and acidic residues" evidence="1">
    <location>
        <begin position="324"/>
        <end position="336"/>
    </location>
</feature>
<reference evidence="2" key="1">
    <citation type="journal article" date="2015" name="Nature">
        <title>Complex archaea that bridge the gap between prokaryotes and eukaryotes.</title>
        <authorList>
            <person name="Spang A."/>
            <person name="Saw J.H."/>
            <person name="Jorgensen S.L."/>
            <person name="Zaremba-Niedzwiedzka K."/>
            <person name="Martijn J."/>
            <person name="Lind A.E."/>
            <person name="van Eijk R."/>
            <person name="Schleper C."/>
            <person name="Guy L."/>
            <person name="Ettema T.J."/>
        </authorList>
    </citation>
    <scope>NUCLEOTIDE SEQUENCE</scope>
</reference>
<evidence type="ECO:0008006" key="3">
    <source>
        <dbReference type="Google" id="ProtNLM"/>
    </source>
</evidence>
<dbReference type="AlphaFoldDB" id="A0A0F9A5R7"/>
<feature type="compositionally biased region" description="Low complexity" evidence="1">
    <location>
        <begin position="365"/>
        <end position="374"/>
    </location>
</feature>
<feature type="compositionally biased region" description="Low complexity" evidence="1">
    <location>
        <begin position="338"/>
        <end position="353"/>
    </location>
</feature>
<evidence type="ECO:0000256" key="1">
    <source>
        <dbReference type="SAM" id="MobiDB-lite"/>
    </source>
</evidence>
<organism evidence="2">
    <name type="scientific">marine sediment metagenome</name>
    <dbReference type="NCBI Taxonomy" id="412755"/>
    <lineage>
        <taxon>unclassified sequences</taxon>
        <taxon>metagenomes</taxon>
        <taxon>ecological metagenomes</taxon>
    </lineage>
</organism>
<sequence length="381" mass="43687">DLLALGIGYNWLGKLDDLQLKEFCELAIKETMPEIKSKDLEFKAERIMDKIKKDNPEKIAKKLRHIAASTVSINSDEYEPTAYIQRVGVNTKTFLPKEILVFKLIPFDGKIYPLPPMESLLSEIYLIWLITQNYVSFFENGGKPDNVFILPKELAGSKNHKYLIDTLKKYKKIQNKHGNLVFTGDLSIEKLMEVEHQMEHKDLSLYIVSVLAMFYGIPVGRIPFLVGKAAAGGDSGGLADTGYWRKISFWQSKIEGTYNQKLWVPFFGVKMKFRRGYLQDEVRETQNEMQKTQIVEQRLNLGLITVEEAGSYLKIDPEIVKEAQEEKKKRDEEEMKSNMLNQNLNNNGNVMRNQDAKLKAKKKQTTQNNNQSNAGGKKINP</sequence>
<gene>
    <name evidence="2" type="ORF">LCGC14_2691920</name>
</gene>
<comment type="caution">
    <text evidence="2">The sequence shown here is derived from an EMBL/GenBank/DDBJ whole genome shotgun (WGS) entry which is preliminary data.</text>
</comment>
<proteinExistence type="predicted"/>
<feature type="non-terminal residue" evidence="2">
    <location>
        <position position="1"/>
    </location>
</feature>
<evidence type="ECO:0000313" key="2">
    <source>
        <dbReference type="EMBL" id="KKK93535.1"/>
    </source>
</evidence>
<protein>
    <recommendedName>
        <fullName evidence="3">Phage portal protein</fullName>
    </recommendedName>
</protein>
<dbReference type="EMBL" id="LAZR01047732">
    <property type="protein sequence ID" value="KKK93535.1"/>
    <property type="molecule type" value="Genomic_DNA"/>
</dbReference>
<name>A0A0F9A5R7_9ZZZZ</name>